<evidence type="ECO:0000313" key="2">
    <source>
        <dbReference type="Proteomes" id="UP000094025"/>
    </source>
</evidence>
<keyword evidence="2" id="KW-1185">Reference proteome</keyword>
<sequence length="76" mass="8021">MLVDAQCSPIQSEISSIGTQYLQAFPTSLRQTLRRYLAGAGCLRLLRSLMLAAAACAGDAGAAGKRLAFANFSIGW</sequence>
<dbReference type="EMBL" id="LPUX01000067">
    <property type="protein sequence ID" value="OAP35141.1"/>
    <property type="molecule type" value="Genomic_DNA"/>
</dbReference>
<comment type="caution">
    <text evidence="1">The sequence shown here is derived from an EMBL/GenBank/DDBJ whole genome shotgun (WGS) entry which is preliminary data.</text>
</comment>
<dbReference type="Proteomes" id="UP000094025">
    <property type="component" value="Unassembled WGS sequence"/>
</dbReference>
<protein>
    <submittedName>
        <fullName evidence="1">Uncharacterized protein</fullName>
    </submittedName>
</protein>
<proteinExistence type="predicted"/>
<accession>A0A178XIU0</accession>
<reference evidence="1 2" key="1">
    <citation type="journal article" date="2016" name="Int. J. Syst. Evol. Microbiol.">
        <title>Ensifer glycinis sp. nov., an novel rhizobial species associated with Glycine spp.</title>
        <authorList>
            <person name="Yan H."/>
            <person name="Yan J."/>
            <person name="Sui X.H."/>
            <person name="Wang E.T."/>
            <person name="Chen W.X."/>
            <person name="Zhang X.X."/>
            <person name="Chen W.F."/>
        </authorList>
    </citation>
    <scope>NUCLEOTIDE SEQUENCE [LARGE SCALE GENOMIC DNA]</scope>
    <source>
        <strain evidence="1 2">CCBAU 23380</strain>
    </source>
</reference>
<name>A0A178XIU0_9HYPH</name>
<dbReference type="AlphaFoldDB" id="A0A178XIU0"/>
<evidence type="ECO:0000313" key="1">
    <source>
        <dbReference type="EMBL" id="OAP35141.1"/>
    </source>
</evidence>
<dbReference type="STRING" id="1472378.AU381_25620"/>
<organism evidence="1 2">
    <name type="scientific">Sinorhizobium glycinis</name>
    <dbReference type="NCBI Taxonomy" id="1472378"/>
    <lineage>
        <taxon>Bacteria</taxon>
        <taxon>Pseudomonadati</taxon>
        <taxon>Pseudomonadota</taxon>
        <taxon>Alphaproteobacteria</taxon>
        <taxon>Hyphomicrobiales</taxon>
        <taxon>Rhizobiaceae</taxon>
        <taxon>Sinorhizobium/Ensifer group</taxon>
        <taxon>Sinorhizobium</taxon>
    </lineage>
</organism>
<gene>
    <name evidence="1" type="ORF">AU381_25620</name>
</gene>